<feature type="chain" id="PRO_5013103233" description="Periplasmic heavy metal sensor" evidence="2">
    <location>
        <begin position="24"/>
        <end position="191"/>
    </location>
</feature>
<proteinExistence type="predicted"/>
<sequence length="191" mass="20811">MNCIPIAVLSLMLILLAVPHGLAQQHGSINHHQAAEGKGPATSSYSGMEKRSVKALSGEQIADLLAGRGMGLALAAELNSYPGPSHVLELRDALGLTDDQASRTNALLNQMKAETIPLGRRIIEKETELDRLFSERKIISAHLAEMTKTIADVQGALRAAHLRYHLKMAELLTPEQIRRYSQLRGYSGQVD</sequence>
<evidence type="ECO:0000256" key="1">
    <source>
        <dbReference type="SAM" id="MobiDB-lite"/>
    </source>
</evidence>
<evidence type="ECO:0000313" key="3">
    <source>
        <dbReference type="EMBL" id="PAP92975.1"/>
    </source>
</evidence>
<comment type="caution">
    <text evidence="3">The sequence shown here is derived from an EMBL/GenBank/DDBJ whole genome shotgun (WGS) entry which is preliminary data.</text>
</comment>
<feature type="region of interest" description="Disordered" evidence="1">
    <location>
        <begin position="29"/>
        <end position="49"/>
    </location>
</feature>
<protein>
    <recommendedName>
        <fullName evidence="5">Periplasmic heavy metal sensor</fullName>
    </recommendedName>
</protein>
<dbReference type="EMBL" id="NPKH01000030">
    <property type="protein sequence ID" value="PAP92975.1"/>
    <property type="molecule type" value="Genomic_DNA"/>
</dbReference>
<evidence type="ECO:0000256" key="2">
    <source>
        <dbReference type="SAM" id="SignalP"/>
    </source>
</evidence>
<dbReference type="Pfam" id="PF13801">
    <property type="entry name" value="Metal_resist"/>
    <property type="match status" value="1"/>
</dbReference>
<reference evidence="3 4" key="1">
    <citation type="submission" date="2017-08" db="EMBL/GenBank/DDBJ databases">
        <title>Mesorhizobium wenxinae sp. nov., a novel rhizobial species isolated from root nodules of chickpea (Cicer arietinum L.).</title>
        <authorList>
            <person name="Zhang J."/>
        </authorList>
    </citation>
    <scope>NUCLEOTIDE SEQUENCE [LARGE SCALE GENOMIC DNA]</scope>
    <source>
        <strain evidence="4">WYCCWR 10019</strain>
    </source>
</reference>
<dbReference type="Gene3D" id="1.20.120.1490">
    <property type="match status" value="1"/>
</dbReference>
<evidence type="ECO:0000313" key="4">
    <source>
        <dbReference type="Proteomes" id="UP000215931"/>
    </source>
</evidence>
<organism evidence="3 4">
    <name type="scientific">Mesorhizobium wenxiniae</name>
    <dbReference type="NCBI Taxonomy" id="2014805"/>
    <lineage>
        <taxon>Bacteria</taxon>
        <taxon>Pseudomonadati</taxon>
        <taxon>Pseudomonadota</taxon>
        <taxon>Alphaproteobacteria</taxon>
        <taxon>Hyphomicrobiales</taxon>
        <taxon>Phyllobacteriaceae</taxon>
        <taxon>Mesorhizobium</taxon>
    </lineage>
</organism>
<dbReference type="RefSeq" id="WP_095520752.1">
    <property type="nucleotide sequence ID" value="NZ_NPKH01000030.1"/>
</dbReference>
<dbReference type="Proteomes" id="UP000215931">
    <property type="component" value="Unassembled WGS sequence"/>
</dbReference>
<dbReference type="InterPro" id="IPR025961">
    <property type="entry name" value="Metal_resist"/>
</dbReference>
<keyword evidence="2" id="KW-0732">Signal</keyword>
<name>A0A271KD62_9HYPH</name>
<feature type="signal peptide" evidence="2">
    <location>
        <begin position="1"/>
        <end position="23"/>
    </location>
</feature>
<evidence type="ECO:0008006" key="5">
    <source>
        <dbReference type="Google" id="ProtNLM"/>
    </source>
</evidence>
<gene>
    <name evidence="3" type="ORF">CIT31_24640</name>
</gene>
<dbReference type="AlphaFoldDB" id="A0A271KD62"/>
<accession>A0A271KD62</accession>
<dbReference type="OrthoDB" id="7353511at2"/>
<keyword evidence="4" id="KW-1185">Reference proteome</keyword>